<dbReference type="EMBL" id="AGNL01034717">
    <property type="protein sequence ID" value="EJK55103.1"/>
    <property type="molecule type" value="Genomic_DNA"/>
</dbReference>
<dbReference type="Proteomes" id="UP000266841">
    <property type="component" value="Unassembled WGS sequence"/>
</dbReference>
<gene>
    <name evidence="1" type="ORF">THAOC_25197</name>
</gene>
<reference evidence="1 2" key="1">
    <citation type="journal article" date="2012" name="Genome Biol.">
        <title>Genome and low-iron response of an oceanic diatom adapted to chronic iron limitation.</title>
        <authorList>
            <person name="Lommer M."/>
            <person name="Specht M."/>
            <person name="Roy A.S."/>
            <person name="Kraemer L."/>
            <person name="Andreson R."/>
            <person name="Gutowska M.A."/>
            <person name="Wolf J."/>
            <person name="Bergner S.V."/>
            <person name="Schilhabel M.B."/>
            <person name="Klostermeier U.C."/>
            <person name="Beiko R.G."/>
            <person name="Rosenstiel P."/>
            <person name="Hippler M."/>
            <person name="Laroche J."/>
        </authorList>
    </citation>
    <scope>NUCLEOTIDE SEQUENCE [LARGE SCALE GENOMIC DNA]</scope>
    <source>
        <strain evidence="1 2">CCMP1005</strain>
    </source>
</reference>
<keyword evidence="2" id="KW-1185">Reference proteome</keyword>
<proteinExistence type="predicted"/>
<protein>
    <submittedName>
        <fullName evidence="1">Uncharacterized protein</fullName>
    </submittedName>
</protein>
<evidence type="ECO:0000313" key="2">
    <source>
        <dbReference type="Proteomes" id="UP000266841"/>
    </source>
</evidence>
<sequence length="192" mass="20748">MAYFRYATARKANQGKNVDTVSAFRRAGYTFNWVGTSERRGINKNPVRRGANMKSVVSAVAVATALASGVSAFVTPSSRTTSTDASQLAVPPADEKYIPVDSTRASYYPFGASTSSDRLISLSARPPKSNEEVTDGSANVRQLLGLKGASETTDIWKTSPSIDEASNVDPSRLGRHVWRSCVWQLSLDLEPI</sequence>
<dbReference type="AlphaFoldDB" id="K0RMX7"/>
<organism evidence="1 2">
    <name type="scientific">Thalassiosira oceanica</name>
    <name type="common">Marine diatom</name>
    <dbReference type="NCBI Taxonomy" id="159749"/>
    <lineage>
        <taxon>Eukaryota</taxon>
        <taxon>Sar</taxon>
        <taxon>Stramenopiles</taxon>
        <taxon>Ochrophyta</taxon>
        <taxon>Bacillariophyta</taxon>
        <taxon>Coscinodiscophyceae</taxon>
        <taxon>Thalassiosirophycidae</taxon>
        <taxon>Thalassiosirales</taxon>
        <taxon>Thalassiosiraceae</taxon>
        <taxon>Thalassiosira</taxon>
    </lineage>
</organism>
<evidence type="ECO:0000313" key="1">
    <source>
        <dbReference type="EMBL" id="EJK55103.1"/>
    </source>
</evidence>
<name>K0RMX7_THAOC</name>
<comment type="caution">
    <text evidence="1">The sequence shown here is derived from an EMBL/GenBank/DDBJ whole genome shotgun (WGS) entry which is preliminary data.</text>
</comment>
<accession>K0RMX7</accession>